<comment type="caution">
    <text evidence="2">The sequence shown here is derived from an EMBL/GenBank/DDBJ whole genome shotgun (WGS) entry which is preliminary data.</text>
</comment>
<organism evidence="2 3">
    <name type="scientific">Pleurodeles waltl</name>
    <name type="common">Iberian ribbed newt</name>
    <dbReference type="NCBI Taxonomy" id="8319"/>
    <lineage>
        <taxon>Eukaryota</taxon>
        <taxon>Metazoa</taxon>
        <taxon>Chordata</taxon>
        <taxon>Craniata</taxon>
        <taxon>Vertebrata</taxon>
        <taxon>Euteleostomi</taxon>
        <taxon>Amphibia</taxon>
        <taxon>Batrachia</taxon>
        <taxon>Caudata</taxon>
        <taxon>Salamandroidea</taxon>
        <taxon>Salamandridae</taxon>
        <taxon>Pleurodelinae</taxon>
        <taxon>Pleurodeles</taxon>
    </lineage>
</organism>
<dbReference type="EMBL" id="JANPWB010000006">
    <property type="protein sequence ID" value="KAJ1175611.1"/>
    <property type="molecule type" value="Genomic_DNA"/>
</dbReference>
<evidence type="ECO:0000256" key="1">
    <source>
        <dbReference type="SAM" id="MobiDB-lite"/>
    </source>
</evidence>
<protein>
    <submittedName>
        <fullName evidence="2">Uncharacterized protein</fullName>
    </submittedName>
</protein>
<dbReference type="AlphaFoldDB" id="A0AAV7TH43"/>
<name>A0AAV7TH43_PLEWA</name>
<evidence type="ECO:0000313" key="3">
    <source>
        <dbReference type="Proteomes" id="UP001066276"/>
    </source>
</evidence>
<reference evidence="2" key="1">
    <citation type="journal article" date="2022" name="bioRxiv">
        <title>Sequencing and chromosome-scale assembly of the giantPleurodeles waltlgenome.</title>
        <authorList>
            <person name="Brown T."/>
            <person name="Elewa A."/>
            <person name="Iarovenko S."/>
            <person name="Subramanian E."/>
            <person name="Araus A.J."/>
            <person name="Petzold A."/>
            <person name="Susuki M."/>
            <person name="Suzuki K.-i.T."/>
            <person name="Hayashi T."/>
            <person name="Toyoda A."/>
            <person name="Oliveira C."/>
            <person name="Osipova E."/>
            <person name="Leigh N.D."/>
            <person name="Simon A."/>
            <person name="Yun M.H."/>
        </authorList>
    </citation>
    <scope>NUCLEOTIDE SEQUENCE</scope>
    <source>
        <strain evidence="2">20211129_DDA</strain>
        <tissue evidence="2">Liver</tissue>
    </source>
</reference>
<feature type="region of interest" description="Disordered" evidence="1">
    <location>
        <begin position="25"/>
        <end position="142"/>
    </location>
</feature>
<gene>
    <name evidence="2" type="ORF">NDU88_000898</name>
</gene>
<proteinExistence type="predicted"/>
<evidence type="ECO:0000313" key="2">
    <source>
        <dbReference type="EMBL" id="KAJ1175611.1"/>
    </source>
</evidence>
<dbReference type="Proteomes" id="UP001066276">
    <property type="component" value="Chromosome 3_2"/>
</dbReference>
<accession>A0AAV7TH43</accession>
<keyword evidence="3" id="KW-1185">Reference proteome</keyword>
<sequence length="162" mass="17038">MLPKGSPSFDVLCCVGSCSEVKQVPNEAPGLTRAGHSPSEPQGTGGCWKPTPSDRGAGARSPQVAETHNSGRGAAPRRAQPHSGAATPEGKEMLSACLRRYPRGRGSPAAVTSLGKAPPHNAEPQEAARSSRWCPHRPQPGPWAWQHDGLLTVCRMAASFDM</sequence>